<name>Q47A52_DECAR</name>
<dbReference type="SUPFAM" id="SSF48317">
    <property type="entry name" value="Acid phosphatase/Vanadium-dependent haloperoxidase"/>
    <property type="match status" value="1"/>
</dbReference>
<feature type="transmembrane region" description="Helical" evidence="1">
    <location>
        <begin position="204"/>
        <end position="223"/>
    </location>
</feature>
<feature type="domain" description="Phosphatidic acid phosphatase type 2/haloperoxidase" evidence="2">
    <location>
        <begin position="81"/>
        <end position="192"/>
    </location>
</feature>
<reference evidence="3" key="1">
    <citation type="submission" date="2005-08" db="EMBL/GenBank/DDBJ databases">
        <title>Complete sequence of Dechloromonas aromatica RCB.</title>
        <authorList>
            <person name="Salinero K.K."/>
            <person name="Copeland A."/>
            <person name="Lucas S."/>
            <person name="Lapidus A."/>
            <person name="Barry K."/>
            <person name="Detter J.C."/>
            <person name="Glavina T."/>
            <person name="Hammon N."/>
            <person name="Israni S."/>
            <person name="Pitluck S."/>
            <person name="Di Bartolo G."/>
            <person name="Trong S."/>
            <person name="Schmutz J."/>
            <person name="Larimer F."/>
            <person name="Land M."/>
            <person name="Ivanova N."/>
            <person name="Richardson P."/>
        </authorList>
    </citation>
    <scope>NUCLEOTIDE SEQUENCE</scope>
    <source>
        <strain evidence="3">RCB</strain>
    </source>
</reference>
<dbReference type="KEGG" id="dar:Daro_3550"/>
<evidence type="ECO:0000259" key="2">
    <source>
        <dbReference type="SMART" id="SM00014"/>
    </source>
</evidence>
<proteinExistence type="predicted"/>
<feature type="transmembrane region" description="Helical" evidence="1">
    <location>
        <begin position="141"/>
        <end position="165"/>
    </location>
</feature>
<protein>
    <submittedName>
        <fullName evidence="3">Phosphoesterase, PA-phosphatase related protein</fullName>
    </submittedName>
</protein>
<sequence>MDCGLYARHRWFDRMVWVSCLLLAMALFGIWFTGKWQAGFIPAQAASAVLPPVLWESLTTLGDARVQLALMLPFCLRYPRVFWALFLGALLAGAISRGFKTAVPLPRPAAVLDAAQINVIGAKLTAHSFPSGHTVSAFSFVVPWLALLGWRAAPIVLIAALAGFSRIAVGAHWPVDVLAGAMIGLAGSWLGLRLSRRFPWGLGVRAHWFLVAISLVAVATLPFDGQGYPGSLPWRVAACLWGLGGFVLVYLLPLFRLGWQGVNRELASVAVPGGEISR</sequence>
<evidence type="ECO:0000256" key="1">
    <source>
        <dbReference type="SAM" id="Phobius"/>
    </source>
</evidence>
<evidence type="ECO:0000313" key="3">
    <source>
        <dbReference type="EMBL" id="AAZ48279.1"/>
    </source>
</evidence>
<dbReference type="eggNOG" id="COG0671">
    <property type="taxonomic scope" value="Bacteria"/>
</dbReference>
<dbReference type="AlphaFoldDB" id="Q47A52"/>
<dbReference type="InterPro" id="IPR036938">
    <property type="entry name" value="PAP2/HPO_sf"/>
</dbReference>
<keyword evidence="1" id="KW-0472">Membrane</keyword>
<feature type="transmembrane region" description="Helical" evidence="1">
    <location>
        <begin position="12"/>
        <end position="32"/>
    </location>
</feature>
<dbReference type="Gene3D" id="1.20.144.10">
    <property type="entry name" value="Phosphatidic acid phosphatase type 2/haloperoxidase"/>
    <property type="match status" value="1"/>
</dbReference>
<dbReference type="EMBL" id="CP000089">
    <property type="protein sequence ID" value="AAZ48279.1"/>
    <property type="molecule type" value="Genomic_DNA"/>
</dbReference>
<dbReference type="InterPro" id="IPR000326">
    <property type="entry name" value="PAP2/HPO"/>
</dbReference>
<dbReference type="PANTHER" id="PTHR14969:SF13">
    <property type="entry name" value="AT30094P"/>
    <property type="match status" value="1"/>
</dbReference>
<feature type="transmembrane region" description="Helical" evidence="1">
    <location>
        <begin position="171"/>
        <end position="192"/>
    </location>
</feature>
<dbReference type="STRING" id="159087.Daro_3550"/>
<accession>Q47A52</accession>
<dbReference type="PANTHER" id="PTHR14969">
    <property type="entry name" value="SPHINGOSINE-1-PHOSPHATE PHOSPHOHYDROLASE"/>
    <property type="match status" value="1"/>
</dbReference>
<dbReference type="HOGENOM" id="CLU_072573_0_0_4"/>
<gene>
    <name evidence="3" type="ordered locus">Daro_3550</name>
</gene>
<keyword evidence="1" id="KW-1133">Transmembrane helix</keyword>
<dbReference type="Pfam" id="PF01569">
    <property type="entry name" value="PAP2"/>
    <property type="match status" value="1"/>
</dbReference>
<feature type="transmembrane region" description="Helical" evidence="1">
    <location>
        <begin position="235"/>
        <end position="255"/>
    </location>
</feature>
<dbReference type="OrthoDB" id="9801622at2"/>
<organism evidence="3">
    <name type="scientific">Dechloromonas aromatica (strain RCB)</name>
    <dbReference type="NCBI Taxonomy" id="159087"/>
    <lineage>
        <taxon>Bacteria</taxon>
        <taxon>Pseudomonadati</taxon>
        <taxon>Pseudomonadota</taxon>
        <taxon>Betaproteobacteria</taxon>
        <taxon>Rhodocyclales</taxon>
        <taxon>Azonexaceae</taxon>
        <taxon>Dechloromonas</taxon>
    </lineage>
</organism>
<keyword evidence="1" id="KW-0812">Transmembrane</keyword>
<dbReference type="SMART" id="SM00014">
    <property type="entry name" value="acidPPc"/>
    <property type="match status" value="1"/>
</dbReference>